<accession>A0A7W5FRK9</accession>
<proteinExistence type="predicted"/>
<reference evidence="2 3" key="1">
    <citation type="submission" date="2020-08" db="EMBL/GenBank/DDBJ databases">
        <title>Genomic Encyclopedia of Type Strains, Phase III (KMG-III): the genomes of soil and plant-associated and newly described type strains.</title>
        <authorList>
            <person name="Whitman W."/>
        </authorList>
    </citation>
    <scope>NUCLEOTIDE SEQUENCE [LARGE SCALE GENOMIC DNA]</scope>
    <source>
        <strain evidence="2 3">CECT 5862</strain>
    </source>
</reference>
<comment type="caution">
    <text evidence="2">The sequence shown here is derived from an EMBL/GenBank/DDBJ whole genome shotgun (WGS) entry which is preliminary data.</text>
</comment>
<dbReference type="AlphaFoldDB" id="A0A7W5FRK9"/>
<feature type="compositionally biased region" description="Polar residues" evidence="1">
    <location>
        <begin position="32"/>
        <end position="41"/>
    </location>
</feature>
<gene>
    <name evidence="2" type="ORF">FHS18_006778</name>
</gene>
<feature type="region of interest" description="Disordered" evidence="1">
    <location>
        <begin position="30"/>
        <end position="51"/>
    </location>
</feature>
<sequence>MSNQHRYTQSPESAYMDRIMKEIENNVEGMESITNVPNNNVYDAPEMDDSE</sequence>
<dbReference type="Proteomes" id="UP000570361">
    <property type="component" value="Unassembled WGS sequence"/>
</dbReference>
<name>A0A7W5FRK9_9BACL</name>
<dbReference type="EMBL" id="JACHXK010000037">
    <property type="protein sequence ID" value="MBB3114640.1"/>
    <property type="molecule type" value="Genomic_DNA"/>
</dbReference>
<protein>
    <submittedName>
        <fullName evidence="2">Uncharacterized protein</fullName>
    </submittedName>
</protein>
<keyword evidence="3" id="KW-1185">Reference proteome</keyword>
<dbReference type="RefSeq" id="WP_183604668.1">
    <property type="nucleotide sequence ID" value="NZ_JACHXK010000037.1"/>
</dbReference>
<evidence type="ECO:0000256" key="1">
    <source>
        <dbReference type="SAM" id="MobiDB-lite"/>
    </source>
</evidence>
<evidence type="ECO:0000313" key="2">
    <source>
        <dbReference type="EMBL" id="MBB3114640.1"/>
    </source>
</evidence>
<organism evidence="2 3">
    <name type="scientific">Paenibacillus phyllosphaerae</name>
    <dbReference type="NCBI Taxonomy" id="274593"/>
    <lineage>
        <taxon>Bacteria</taxon>
        <taxon>Bacillati</taxon>
        <taxon>Bacillota</taxon>
        <taxon>Bacilli</taxon>
        <taxon>Bacillales</taxon>
        <taxon>Paenibacillaceae</taxon>
        <taxon>Paenibacillus</taxon>
    </lineage>
</organism>
<evidence type="ECO:0000313" key="3">
    <source>
        <dbReference type="Proteomes" id="UP000570361"/>
    </source>
</evidence>